<feature type="non-terminal residue" evidence="2">
    <location>
        <position position="82"/>
    </location>
</feature>
<evidence type="ECO:0000313" key="2">
    <source>
        <dbReference type="EMBL" id="KAG5273930.1"/>
    </source>
</evidence>
<keyword evidence="1" id="KW-0812">Transmembrane</keyword>
<name>A0AAV6GG24_9TELE</name>
<evidence type="ECO:0000313" key="3">
    <source>
        <dbReference type="Proteomes" id="UP000823561"/>
    </source>
</evidence>
<sequence>MFYQSVIASVLFYAVVCWGGSIKKRDAGRLNRLIRKAGFVVSIELESLTTTAEKRTMSRMLAIRGAATHFLRGMQQQIGAPP</sequence>
<keyword evidence="3" id="KW-1185">Reference proteome</keyword>
<evidence type="ECO:0000256" key="1">
    <source>
        <dbReference type="SAM" id="Phobius"/>
    </source>
</evidence>
<comment type="caution">
    <text evidence="2">The sequence shown here is derived from an EMBL/GenBank/DDBJ whole genome shotgun (WGS) entry which is preliminary data.</text>
</comment>
<dbReference type="EMBL" id="JADWDJ010000011">
    <property type="protein sequence ID" value="KAG5273930.1"/>
    <property type="molecule type" value="Genomic_DNA"/>
</dbReference>
<dbReference type="Proteomes" id="UP000823561">
    <property type="component" value="Chromosome 11"/>
</dbReference>
<feature type="transmembrane region" description="Helical" evidence="1">
    <location>
        <begin position="6"/>
        <end position="22"/>
    </location>
</feature>
<organism evidence="2 3">
    <name type="scientific">Alosa alosa</name>
    <name type="common">allis shad</name>
    <dbReference type="NCBI Taxonomy" id="278164"/>
    <lineage>
        <taxon>Eukaryota</taxon>
        <taxon>Metazoa</taxon>
        <taxon>Chordata</taxon>
        <taxon>Craniata</taxon>
        <taxon>Vertebrata</taxon>
        <taxon>Euteleostomi</taxon>
        <taxon>Actinopterygii</taxon>
        <taxon>Neopterygii</taxon>
        <taxon>Teleostei</taxon>
        <taxon>Clupei</taxon>
        <taxon>Clupeiformes</taxon>
        <taxon>Clupeoidei</taxon>
        <taxon>Clupeidae</taxon>
        <taxon>Alosa</taxon>
    </lineage>
</organism>
<protein>
    <submittedName>
        <fullName evidence="2">Uncharacterized protein</fullName>
    </submittedName>
</protein>
<keyword evidence="1" id="KW-0472">Membrane</keyword>
<keyword evidence="1" id="KW-1133">Transmembrane helix</keyword>
<reference evidence="2" key="1">
    <citation type="submission" date="2020-10" db="EMBL/GenBank/DDBJ databases">
        <title>Chromosome-scale genome assembly of the Allis shad, Alosa alosa.</title>
        <authorList>
            <person name="Margot Z."/>
            <person name="Christophe K."/>
            <person name="Cabau C."/>
            <person name="Louis A."/>
            <person name="Berthelot C."/>
            <person name="Parey E."/>
            <person name="Roest Crollius H."/>
            <person name="Montfort J."/>
            <person name="Robinson-Rechavi M."/>
            <person name="Bucao C."/>
            <person name="Bouchez O."/>
            <person name="Gislard M."/>
            <person name="Lluch J."/>
            <person name="Milhes M."/>
            <person name="Lampietro C."/>
            <person name="Lopez Roques C."/>
            <person name="Donnadieu C."/>
            <person name="Braasch I."/>
            <person name="Desvignes T."/>
            <person name="Postlethwait J."/>
            <person name="Bobe J."/>
            <person name="Guiguen Y."/>
        </authorList>
    </citation>
    <scope>NUCLEOTIDE SEQUENCE</scope>
    <source>
        <strain evidence="2">M-15738</strain>
        <tissue evidence="2">Blood</tissue>
    </source>
</reference>
<proteinExistence type="predicted"/>
<dbReference type="AlphaFoldDB" id="A0AAV6GG24"/>
<accession>A0AAV6GG24</accession>
<gene>
    <name evidence="2" type="ORF">AALO_G00157260</name>
</gene>